<dbReference type="PANTHER" id="PTHR35543:SF1">
    <property type="entry name" value="INTRAFLAGELLAR TRANSPORT-ASSOCIATED PROTEIN"/>
    <property type="match status" value="1"/>
</dbReference>
<dbReference type="PANTHER" id="PTHR35543">
    <property type="entry name" value="PROTEIN C11ORF74"/>
    <property type="match status" value="1"/>
</dbReference>
<protein>
    <submittedName>
        <fullName evidence="1">NWC</fullName>
    </submittedName>
</protein>
<dbReference type="InterPro" id="IPR040028">
    <property type="entry name" value="IFTAP"/>
</dbReference>
<reference evidence="1" key="1">
    <citation type="submission" date="2016-03" db="EMBL/GenBank/DDBJ databases">
        <title>Nurse Shark NWC gene homolog.</title>
        <authorList>
            <person name="Howell D."/>
            <person name="Hsu E."/>
        </authorList>
    </citation>
    <scope>NUCLEOTIDE SEQUENCE</scope>
</reference>
<accession>A0A142DDN1</accession>
<proteinExistence type="evidence at transcript level"/>
<name>A0A142DDN1_GINCI</name>
<dbReference type="GO" id="GO:0007340">
    <property type="term" value="P:acrosome reaction"/>
    <property type="evidence" value="ECO:0007669"/>
    <property type="project" value="TreeGrafter"/>
</dbReference>
<feature type="non-terminal residue" evidence="1">
    <location>
        <position position="186"/>
    </location>
</feature>
<evidence type="ECO:0000313" key="1">
    <source>
        <dbReference type="EMBL" id="AMQ26141.1"/>
    </source>
</evidence>
<sequence length="186" mass="21695">MEEGGIAFDALERFCSSHEQTYAEFVESFMHLRKEDLKKQKTSSPEVDSIADDEYKLTQRVLLENSIHIEGELPKDDKKVEHYIDIEKRDNKKQTEYQSNTGLEVLPGEIVEETAANYTHFESKHTSLNFKVNPNVEEFNEESYDQVLTDEVQPFALDEDFDYDHVYLKPKYTETELKTISALSKQ</sequence>
<dbReference type="GO" id="GO:0007283">
    <property type="term" value="P:spermatogenesis"/>
    <property type="evidence" value="ECO:0007669"/>
    <property type="project" value="TreeGrafter"/>
</dbReference>
<dbReference type="GO" id="GO:0097731">
    <property type="term" value="C:9+0 non-motile cilium"/>
    <property type="evidence" value="ECO:0007669"/>
    <property type="project" value="TreeGrafter"/>
</dbReference>
<dbReference type="GO" id="GO:0005829">
    <property type="term" value="C:cytosol"/>
    <property type="evidence" value="ECO:0007669"/>
    <property type="project" value="TreeGrafter"/>
</dbReference>
<dbReference type="GO" id="GO:0120160">
    <property type="term" value="F:intraciliary transport particle A binding"/>
    <property type="evidence" value="ECO:0007669"/>
    <property type="project" value="TreeGrafter"/>
</dbReference>
<organism evidence="1">
    <name type="scientific">Ginglymostoma cirratum</name>
    <name type="common">Nurse shark</name>
    <name type="synonym">Squalus cirratus</name>
    <dbReference type="NCBI Taxonomy" id="7801"/>
    <lineage>
        <taxon>Eukaryota</taxon>
        <taxon>Metazoa</taxon>
        <taxon>Chordata</taxon>
        <taxon>Craniata</taxon>
        <taxon>Vertebrata</taxon>
        <taxon>Chondrichthyes</taxon>
        <taxon>Elasmobranchii</taxon>
        <taxon>Galeomorphii</taxon>
        <taxon>Galeoidea</taxon>
        <taxon>Orectolobiformes</taxon>
        <taxon>Ginglymostomatidae</taxon>
        <taxon>Ginglymostoma</taxon>
    </lineage>
</organism>
<dbReference type="AlphaFoldDB" id="A0A142DDN1"/>
<dbReference type="Pfam" id="PF17722">
    <property type="entry name" value="IFTAP"/>
    <property type="match status" value="2"/>
</dbReference>
<dbReference type="EMBL" id="KU867917">
    <property type="protein sequence ID" value="AMQ26141.1"/>
    <property type="molecule type" value="mRNA"/>
</dbReference>